<dbReference type="EMBL" id="JAQQFM010000001">
    <property type="protein sequence ID" value="MFL9922699.1"/>
    <property type="molecule type" value="Genomic_DNA"/>
</dbReference>
<evidence type="ECO:0000313" key="5">
    <source>
        <dbReference type="Proteomes" id="UP001629246"/>
    </source>
</evidence>
<evidence type="ECO:0000259" key="3">
    <source>
        <dbReference type="PROSITE" id="PS51186"/>
    </source>
</evidence>
<dbReference type="CDD" id="cd04301">
    <property type="entry name" value="NAT_SF"/>
    <property type="match status" value="1"/>
</dbReference>
<dbReference type="SUPFAM" id="SSF55729">
    <property type="entry name" value="Acyl-CoA N-acyltransferases (Nat)"/>
    <property type="match status" value="1"/>
</dbReference>
<evidence type="ECO:0000256" key="1">
    <source>
        <dbReference type="ARBA" id="ARBA00022679"/>
    </source>
</evidence>
<dbReference type="PANTHER" id="PTHR43877">
    <property type="entry name" value="AMINOALKYLPHOSPHONATE N-ACETYLTRANSFERASE-RELATED-RELATED"/>
    <property type="match status" value="1"/>
</dbReference>
<keyword evidence="1" id="KW-0808">Transferase</keyword>
<keyword evidence="2" id="KW-0012">Acyltransferase</keyword>
<dbReference type="RefSeq" id="WP_408153643.1">
    <property type="nucleotide sequence ID" value="NZ_JAQQFM010000001.1"/>
</dbReference>
<organism evidence="4 5">
    <name type="scientific">Herbaspirillum lusitanum</name>
    <dbReference type="NCBI Taxonomy" id="213312"/>
    <lineage>
        <taxon>Bacteria</taxon>
        <taxon>Pseudomonadati</taxon>
        <taxon>Pseudomonadota</taxon>
        <taxon>Betaproteobacteria</taxon>
        <taxon>Burkholderiales</taxon>
        <taxon>Oxalobacteraceae</taxon>
        <taxon>Herbaspirillum</taxon>
    </lineage>
</organism>
<proteinExistence type="predicted"/>
<dbReference type="InterPro" id="IPR000182">
    <property type="entry name" value="GNAT_dom"/>
</dbReference>
<protein>
    <submittedName>
        <fullName evidence="4">GNAT family N-acetyltransferase</fullName>
    </submittedName>
</protein>
<accession>A0ABW9A309</accession>
<dbReference type="Pfam" id="PF00583">
    <property type="entry name" value="Acetyltransf_1"/>
    <property type="match status" value="1"/>
</dbReference>
<gene>
    <name evidence="4" type="ORF">PQR62_00385</name>
</gene>
<evidence type="ECO:0000256" key="2">
    <source>
        <dbReference type="ARBA" id="ARBA00023315"/>
    </source>
</evidence>
<reference evidence="4 5" key="1">
    <citation type="journal article" date="2024" name="Chem. Sci.">
        <title>Discovery of megapolipeptins by genome mining of a Burkholderiales bacteria collection.</title>
        <authorList>
            <person name="Paulo B.S."/>
            <person name="Recchia M.J.J."/>
            <person name="Lee S."/>
            <person name="Fergusson C.H."/>
            <person name="Romanowski S.B."/>
            <person name="Hernandez A."/>
            <person name="Krull N."/>
            <person name="Liu D.Y."/>
            <person name="Cavanagh H."/>
            <person name="Bos A."/>
            <person name="Gray C.A."/>
            <person name="Murphy B.T."/>
            <person name="Linington R.G."/>
            <person name="Eustaquio A.S."/>
        </authorList>
    </citation>
    <scope>NUCLEOTIDE SEQUENCE [LARGE SCALE GENOMIC DNA]</scope>
    <source>
        <strain evidence="4 5">RL21-008-BIB-A</strain>
    </source>
</reference>
<feature type="domain" description="N-acetyltransferase" evidence="3">
    <location>
        <begin position="18"/>
        <end position="161"/>
    </location>
</feature>
<dbReference type="PROSITE" id="PS51186">
    <property type="entry name" value="GNAT"/>
    <property type="match status" value="1"/>
</dbReference>
<keyword evidence="5" id="KW-1185">Reference proteome</keyword>
<comment type="caution">
    <text evidence="4">The sequence shown here is derived from an EMBL/GenBank/DDBJ whole genome shotgun (WGS) entry which is preliminary data.</text>
</comment>
<name>A0ABW9A309_9BURK</name>
<dbReference type="InterPro" id="IPR050832">
    <property type="entry name" value="Bact_Acetyltransf"/>
</dbReference>
<dbReference type="PANTHER" id="PTHR43877:SF2">
    <property type="entry name" value="AMINOALKYLPHOSPHONATE N-ACETYLTRANSFERASE-RELATED"/>
    <property type="match status" value="1"/>
</dbReference>
<dbReference type="Proteomes" id="UP001629246">
    <property type="component" value="Unassembled WGS sequence"/>
</dbReference>
<sequence>MRADIVKADLDNPLHAAALLETLNAYATDITGGGEALSPFVRENLARELQRRPSVHVFLAFVEGQPAGLANCIEGFSSFACKPLLNIHDLAVIPQYRGLGIGKQLLARVEQAARELGCCKLTLEVLEGNTVARSLYQRCGFMAYELKPETGKAMFMHRALDEQA</sequence>
<evidence type="ECO:0000313" key="4">
    <source>
        <dbReference type="EMBL" id="MFL9922699.1"/>
    </source>
</evidence>
<dbReference type="InterPro" id="IPR016181">
    <property type="entry name" value="Acyl_CoA_acyltransferase"/>
</dbReference>
<dbReference type="Gene3D" id="3.40.630.30">
    <property type="match status" value="1"/>
</dbReference>